<accession>A0A8X8WZC9</accession>
<comment type="caution">
    <text evidence="1">The sequence shown here is derived from an EMBL/GenBank/DDBJ whole genome shotgun (WGS) entry which is preliminary data.</text>
</comment>
<name>A0A8X8WZC9_SALSN</name>
<gene>
    <name evidence="1" type="ORF">SASPL_136192</name>
</gene>
<protein>
    <submittedName>
        <fullName evidence="1">Uncharacterized protein</fullName>
    </submittedName>
</protein>
<dbReference type="Proteomes" id="UP000298416">
    <property type="component" value="Unassembled WGS sequence"/>
</dbReference>
<proteinExistence type="predicted"/>
<reference evidence="1" key="2">
    <citation type="submission" date="2020-08" db="EMBL/GenBank/DDBJ databases">
        <title>Plant Genome Project.</title>
        <authorList>
            <person name="Zhang R.-G."/>
        </authorList>
    </citation>
    <scope>NUCLEOTIDE SEQUENCE</scope>
    <source>
        <strain evidence="1">Huo1</strain>
        <tissue evidence="1">Leaf</tissue>
    </source>
</reference>
<reference evidence="1" key="1">
    <citation type="submission" date="2018-01" db="EMBL/GenBank/DDBJ databases">
        <authorList>
            <person name="Mao J.F."/>
        </authorList>
    </citation>
    <scope>NUCLEOTIDE SEQUENCE</scope>
    <source>
        <strain evidence="1">Huo1</strain>
        <tissue evidence="1">Leaf</tissue>
    </source>
</reference>
<dbReference type="EMBL" id="PNBA02000013">
    <property type="protein sequence ID" value="KAG6403958.1"/>
    <property type="molecule type" value="Genomic_DNA"/>
</dbReference>
<evidence type="ECO:0000313" key="1">
    <source>
        <dbReference type="EMBL" id="KAG6403958.1"/>
    </source>
</evidence>
<evidence type="ECO:0000313" key="2">
    <source>
        <dbReference type="Proteomes" id="UP000298416"/>
    </source>
</evidence>
<keyword evidence="2" id="KW-1185">Reference proteome</keyword>
<dbReference type="AlphaFoldDB" id="A0A8X8WZC9"/>
<sequence>MLNNLQIVFFYARHSAKVEEGLESKKARIFSKLGARVVGASARVKEAFTLKNFRIKDNEKHANPSLSDEVWRLDCIWRRGAIDKQSSRKQHLHRGGFPLSTPQECNVQIHASHYKAF</sequence>
<organism evidence="1">
    <name type="scientific">Salvia splendens</name>
    <name type="common">Scarlet sage</name>
    <dbReference type="NCBI Taxonomy" id="180675"/>
    <lineage>
        <taxon>Eukaryota</taxon>
        <taxon>Viridiplantae</taxon>
        <taxon>Streptophyta</taxon>
        <taxon>Embryophyta</taxon>
        <taxon>Tracheophyta</taxon>
        <taxon>Spermatophyta</taxon>
        <taxon>Magnoliopsida</taxon>
        <taxon>eudicotyledons</taxon>
        <taxon>Gunneridae</taxon>
        <taxon>Pentapetalae</taxon>
        <taxon>asterids</taxon>
        <taxon>lamiids</taxon>
        <taxon>Lamiales</taxon>
        <taxon>Lamiaceae</taxon>
        <taxon>Nepetoideae</taxon>
        <taxon>Mentheae</taxon>
        <taxon>Salviinae</taxon>
        <taxon>Salvia</taxon>
        <taxon>Salvia subgen. Calosphace</taxon>
        <taxon>core Calosphace</taxon>
    </lineage>
</organism>